<dbReference type="Pfam" id="PF14905">
    <property type="entry name" value="OMP_b-brl_3"/>
    <property type="match status" value="1"/>
</dbReference>
<dbReference type="Proteomes" id="UP000831796">
    <property type="component" value="Chromosome"/>
</dbReference>
<feature type="signal peptide" evidence="2">
    <location>
        <begin position="1"/>
        <end position="20"/>
    </location>
</feature>
<dbReference type="Pfam" id="PF13620">
    <property type="entry name" value="CarboxypepD_reg"/>
    <property type="match status" value="1"/>
</dbReference>
<feature type="compositionally biased region" description="Gly residues" evidence="1">
    <location>
        <begin position="304"/>
        <end position="318"/>
    </location>
</feature>
<keyword evidence="5" id="KW-1185">Reference proteome</keyword>
<dbReference type="AlphaFoldDB" id="A0A8T9Q6G9"/>
<dbReference type="InterPro" id="IPR041700">
    <property type="entry name" value="OMP_b-brl_3"/>
</dbReference>
<evidence type="ECO:0000313" key="4">
    <source>
        <dbReference type="EMBL" id="UOQ73154.1"/>
    </source>
</evidence>
<dbReference type="InterPro" id="IPR013784">
    <property type="entry name" value="Carb-bd-like_fold"/>
</dbReference>
<dbReference type="SUPFAM" id="SSF56935">
    <property type="entry name" value="Porins"/>
    <property type="match status" value="1"/>
</dbReference>
<dbReference type="RefSeq" id="WP_244676509.1">
    <property type="nucleotide sequence ID" value="NZ_CP095046.1"/>
</dbReference>
<dbReference type="GO" id="GO:0030246">
    <property type="term" value="F:carbohydrate binding"/>
    <property type="evidence" value="ECO:0007669"/>
    <property type="project" value="InterPro"/>
</dbReference>
<protein>
    <submittedName>
        <fullName evidence="4">TonB-dependent receptor</fullName>
    </submittedName>
</protein>
<dbReference type="KEGG" id="hcu:MUN79_04050"/>
<reference evidence="4" key="1">
    <citation type="submission" date="2022-04" db="EMBL/GenBank/DDBJ databases">
        <title>Hymenobacter sp. isolated from the air.</title>
        <authorList>
            <person name="Won M."/>
            <person name="Lee C.-M."/>
            <person name="Woen H.-Y."/>
            <person name="Kwon S.-W."/>
        </authorList>
    </citation>
    <scope>NUCLEOTIDE SEQUENCE</scope>
    <source>
        <strain evidence="4">5116S-3</strain>
    </source>
</reference>
<keyword evidence="4" id="KW-0675">Receptor</keyword>
<accession>A0A8T9Q6G9</accession>
<proteinExistence type="predicted"/>
<feature type="region of interest" description="Disordered" evidence="1">
    <location>
        <begin position="362"/>
        <end position="382"/>
    </location>
</feature>
<sequence>MRFFLLLLLVGLLGSPAARAQKAPTGKGTITGTVVDSVSGKVLREASVSLLAARDSSYLTFTITDGDGQFGLRNVAPGQYLVLITFLGYKSRLVPVRVAEGSPTVTLGVLPLRAQSHTLGEVVVEQERAPVAVQGDTLAFSARAFKTQPNAAVEALLKKLPGVEVDRAGNIRAQGQAVSRVLVDGKPFFGDDPKMATRNLPADIIDQVQLYSQRSDQAAFSGIDDGNQQRTLNLVTKRDKRRGYFGTNSAGAGTNGRYQTRLGINRFNNGRQISALGMANNINQQGFSDNGGPATVSVGPPANGPGGGTARVRVGGGSRAASSDNEQPDNILESGAVGLNYRDAWGKRAEVATSYLGSRTNVVTDQQSRRQNATAGPDQAGEAAAPLLTDQHLYSRETTPGHRFNLRLDYTFDSLTTVRLTPFGSWQRLEQERRSEQQTARAGQLLNQGQVRYTSRTPGWNGANNLLLMRRFQTTGRTFSLNLNTTLNDQREQTLNQAANTLYAEDGTARNRSLDQQIGESTAGLTNVLNLSWTEPLSLTRKLESHYNLTATQDRANRTVLDYREATGRYDALNPLLSNQFTSQFVANRAGLLLQTRRLRYTYSLGLDAQQSGLRVQNQTADSVLSRRFQHLLPNALLSYNGSQSRTLRLNYRTRLNAPTATQLQPVADNSNPLTIQVGNPALRPEYVHALVGSFSQFNARTNRSLFARLDAAQVQDRIVTSTYFSAAGVQTTRPVNADGYRVLNGFLAWGQRLATHKVNLNLTTNGSLTRGRSFVNDAPNVARTWSLGQGLSLNSTYNDRLEFGFSANLTYQNARYSLLPEQNTAYFTQTLTADGFYQLPGHVVLTSDVWFVNNSGRAAGYNQRVGLWNMGLAKQFLTNQQGELKLQVYDILNQNRSVVRNVTDTYLEDVRSRVLTRYVLLSFTYTLRKFGV</sequence>
<keyword evidence="2" id="KW-0732">Signal</keyword>
<feature type="region of interest" description="Disordered" evidence="1">
    <location>
        <begin position="292"/>
        <end position="331"/>
    </location>
</feature>
<feature type="domain" description="Outer membrane protein beta-barrel" evidence="3">
    <location>
        <begin position="471"/>
        <end position="926"/>
    </location>
</feature>
<evidence type="ECO:0000256" key="2">
    <source>
        <dbReference type="SAM" id="SignalP"/>
    </source>
</evidence>
<evidence type="ECO:0000256" key="1">
    <source>
        <dbReference type="SAM" id="MobiDB-lite"/>
    </source>
</evidence>
<dbReference type="SUPFAM" id="SSF49452">
    <property type="entry name" value="Starch-binding domain-like"/>
    <property type="match status" value="1"/>
</dbReference>
<gene>
    <name evidence="4" type="ORF">MUN79_04050</name>
</gene>
<organism evidence="4 5">
    <name type="scientific">Hymenobacter cellulosilyticus</name>
    <dbReference type="NCBI Taxonomy" id="2932248"/>
    <lineage>
        <taxon>Bacteria</taxon>
        <taxon>Pseudomonadati</taxon>
        <taxon>Bacteroidota</taxon>
        <taxon>Cytophagia</taxon>
        <taxon>Cytophagales</taxon>
        <taxon>Hymenobacteraceae</taxon>
        <taxon>Hymenobacter</taxon>
    </lineage>
</organism>
<evidence type="ECO:0000259" key="3">
    <source>
        <dbReference type="Pfam" id="PF14905"/>
    </source>
</evidence>
<name>A0A8T9Q6G9_9BACT</name>
<dbReference type="EMBL" id="CP095046">
    <property type="protein sequence ID" value="UOQ73154.1"/>
    <property type="molecule type" value="Genomic_DNA"/>
</dbReference>
<feature type="chain" id="PRO_5035918236" evidence="2">
    <location>
        <begin position="21"/>
        <end position="933"/>
    </location>
</feature>
<evidence type="ECO:0000313" key="5">
    <source>
        <dbReference type="Proteomes" id="UP000831796"/>
    </source>
</evidence>
<dbReference type="Gene3D" id="2.60.40.1120">
    <property type="entry name" value="Carboxypeptidase-like, regulatory domain"/>
    <property type="match status" value="1"/>
</dbReference>
<feature type="compositionally biased region" description="Polar residues" evidence="1">
    <location>
        <begin position="362"/>
        <end position="374"/>
    </location>
</feature>